<dbReference type="GO" id="GO:0016829">
    <property type="term" value="F:lyase activity"/>
    <property type="evidence" value="ECO:0007669"/>
    <property type="project" value="UniProtKB-KW"/>
</dbReference>
<dbReference type="SUPFAM" id="SSF51419">
    <property type="entry name" value="PLP-binding barrel"/>
    <property type="match status" value="1"/>
</dbReference>
<organism evidence="1">
    <name type="scientific">uncultured Desulfobacteraceae bacterium</name>
    <dbReference type="NCBI Taxonomy" id="218296"/>
    <lineage>
        <taxon>Bacteria</taxon>
        <taxon>Pseudomonadati</taxon>
        <taxon>Thermodesulfobacteriota</taxon>
        <taxon>Desulfobacteria</taxon>
        <taxon>Desulfobacterales</taxon>
        <taxon>Desulfobacteraceae</taxon>
        <taxon>environmental samples</taxon>
    </lineage>
</organism>
<sequence>MARTVKAVESGFGRVIEKMKYVNFGGGHHITRSGYALDLLMDTIRSFQTRWGVTVYLEPGEAVALHAGFLVATVLDIMKADMEMPCRPHITGSGKPGKKTHT</sequence>
<evidence type="ECO:0000313" key="1">
    <source>
        <dbReference type="EMBL" id="VEN73186.1"/>
    </source>
</evidence>
<name>A0A484HD68_9BACT</name>
<dbReference type="InterPro" id="IPR029066">
    <property type="entry name" value="PLP-binding_barrel"/>
</dbReference>
<gene>
    <name evidence="1" type="ORF">EPICR_130003</name>
</gene>
<dbReference type="AlphaFoldDB" id="A0A484HD68"/>
<dbReference type="EMBL" id="CAACVI010000005">
    <property type="protein sequence ID" value="VEN73186.1"/>
    <property type="molecule type" value="Genomic_DNA"/>
</dbReference>
<keyword evidence="1" id="KW-0456">Lyase</keyword>
<dbReference type="EC" id="4.1.1.96" evidence="1"/>
<dbReference type="Gene3D" id="3.20.20.10">
    <property type="entry name" value="Alanine racemase"/>
    <property type="match status" value="1"/>
</dbReference>
<accession>A0A484HD68</accession>
<reference evidence="1" key="1">
    <citation type="submission" date="2019-01" db="EMBL/GenBank/DDBJ databases">
        <authorList>
            <consortium name="Genoscope - CEA"/>
            <person name="William W."/>
        </authorList>
    </citation>
    <scope>NUCLEOTIDE SEQUENCE</scope>
    <source>
        <strain evidence="1">CR-1</strain>
    </source>
</reference>
<proteinExistence type="predicted"/>
<protein>
    <submittedName>
        <fullName evidence="1">Carboxynorspermidine/carboxyspermidine decarboxylase</fullName>
        <ecNumber evidence="1">4.1.1.96</ecNumber>
    </submittedName>
</protein>